<dbReference type="GO" id="GO:0047372">
    <property type="term" value="F:monoacylglycerol lipase activity"/>
    <property type="evidence" value="ECO:0007669"/>
    <property type="project" value="TreeGrafter"/>
</dbReference>
<dbReference type="Proteomes" id="UP000325743">
    <property type="component" value="Chromosome 1"/>
</dbReference>
<reference evidence="2 3" key="1">
    <citation type="submission" date="2018-09" db="EMBL/GenBank/DDBJ databases">
        <title>Complete genome sequence of Cupriavidus oxalaticus T2, a bacterium capable of phenol tolerance and degradation.</title>
        <authorList>
            <person name="Yan J."/>
        </authorList>
    </citation>
    <scope>NUCLEOTIDE SEQUENCE [LARGE SCALE GENOMIC DNA]</scope>
    <source>
        <strain evidence="2 3">T2</strain>
    </source>
</reference>
<sequence>MQDLTTSGATAATVPTQYVTVQGNRIGYRAIGHGAPLVLANRMRGTLDTWDPLFLDTLAKSHTVITFDYPGIGYSDGKLPTDLPVLAMFVREFASALSLERFAMAGWSWGGYVMQTLLVESPDLLTHAILIATDPPGQNELPIQQRFLDRALKPINDAGDDEVLFFEPSSERSRIAARESRERIYARPGVVDRIPSALDDILQYLKAYESFKEDRENRREELAKSQVPILVIGGDRDPSTAAQNWYPLIGRIPRGQLVVLPEAGHGPQHQYPQLSAKYIEQFIALTEA</sequence>
<accession>A0A5P3VCG7</accession>
<dbReference type="Pfam" id="PF00561">
    <property type="entry name" value="Abhydrolase_1"/>
    <property type="match status" value="1"/>
</dbReference>
<dbReference type="Gene3D" id="3.40.50.1820">
    <property type="entry name" value="alpha/beta hydrolase"/>
    <property type="match status" value="1"/>
</dbReference>
<dbReference type="SUPFAM" id="SSF53474">
    <property type="entry name" value="alpha/beta-Hydrolases"/>
    <property type="match status" value="1"/>
</dbReference>
<dbReference type="GO" id="GO:0016020">
    <property type="term" value="C:membrane"/>
    <property type="evidence" value="ECO:0007669"/>
    <property type="project" value="TreeGrafter"/>
</dbReference>
<dbReference type="PRINTS" id="PR00111">
    <property type="entry name" value="ABHYDROLASE"/>
</dbReference>
<dbReference type="AlphaFoldDB" id="A0A5P3VCG7"/>
<dbReference type="InterPro" id="IPR029058">
    <property type="entry name" value="AB_hydrolase_fold"/>
</dbReference>
<dbReference type="PANTHER" id="PTHR43798:SF5">
    <property type="entry name" value="MONOACYLGLYCEROL LIPASE ABHD6"/>
    <property type="match status" value="1"/>
</dbReference>
<name>A0A5P3VCG7_9BURK</name>
<dbReference type="InterPro" id="IPR000073">
    <property type="entry name" value="AB_hydrolase_1"/>
</dbReference>
<evidence type="ECO:0000259" key="1">
    <source>
        <dbReference type="Pfam" id="PF00561"/>
    </source>
</evidence>
<evidence type="ECO:0000313" key="3">
    <source>
        <dbReference type="Proteomes" id="UP000325743"/>
    </source>
</evidence>
<organism evidence="2 3">
    <name type="scientific">Cupriavidus oxalaticus</name>
    <dbReference type="NCBI Taxonomy" id="96344"/>
    <lineage>
        <taxon>Bacteria</taxon>
        <taxon>Pseudomonadati</taxon>
        <taxon>Pseudomonadota</taxon>
        <taxon>Betaproteobacteria</taxon>
        <taxon>Burkholderiales</taxon>
        <taxon>Burkholderiaceae</taxon>
        <taxon>Cupriavidus</taxon>
    </lineage>
</organism>
<proteinExistence type="predicted"/>
<dbReference type="InterPro" id="IPR050266">
    <property type="entry name" value="AB_hydrolase_sf"/>
</dbReference>
<protein>
    <submittedName>
        <fullName evidence="2">Alpha/beta hydrolase</fullName>
    </submittedName>
</protein>
<evidence type="ECO:0000313" key="2">
    <source>
        <dbReference type="EMBL" id="QEZ42941.1"/>
    </source>
</evidence>
<keyword evidence="2" id="KW-0378">Hydrolase</keyword>
<gene>
    <name evidence="2" type="ORF">D2917_00925</name>
</gene>
<dbReference type="RefSeq" id="WP_151069296.1">
    <property type="nucleotide sequence ID" value="NZ_CP032518.1"/>
</dbReference>
<dbReference type="GO" id="GO:0046464">
    <property type="term" value="P:acylglycerol catabolic process"/>
    <property type="evidence" value="ECO:0007669"/>
    <property type="project" value="TreeGrafter"/>
</dbReference>
<dbReference type="EMBL" id="CP032518">
    <property type="protein sequence ID" value="QEZ42941.1"/>
    <property type="molecule type" value="Genomic_DNA"/>
</dbReference>
<dbReference type="PANTHER" id="PTHR43798">
    <property type="entry name" value="MONOACYLGLYCEROL LIPASE"/>
    <property type="match status" value="1"/>
</dbReference>
<feature type="domain" description="AB hydrolase-1" evidence="1">
    <location>
        <begin position="45"/>
        <end position="269"/>
    </location>
</feature>